<sequence length="172" mass="19160">MERITLILCEKPILNKSIEGSAQTRQADFPLLSHSFDGYIRLSLSHFHLLPFIHLYSSEDADFLDELHRLAIPAASAGYSEWVSDTSPPVSIAWGWFIHGPTGQMLLAPDGVRSNVMLVDRQGYDLGPERTANLFGVWLGIFSWQSEVRSSTWSTRGVAASAEIPTVNFCSY</sequence>
<dbReference type="OrthoDB" id="6921559at2"/>
<protein>
    <recommendedName>
        <fullName evidence="3">DUF4902 domain-containing protein</fullName>
    </recommendedName>
</protein>
<evidence type="ECO:0000313" key="1">
    <source>
        <dbReference type="EMBL" id="SNS78780.1"/>
    </source>
</evidence>
<name>A0A239HBP8_9BURK</name>
<dbReference type="Proteomes" id="UP000198284">
    <property type="component" value="Unassembled WGS sequence"/>
</dbReference>
<dbReference type="InterPro" id="IPR032598">
    <property type="entry name" value="RsaM-like"/>
</dbReference>
<evidence type="ECO:0008006" key="3">
    <source>
        <dbReference type="Google" id="ProtNLM"/>
    </source>
</evidence>
<gene>
    <name evidence="1" type="ORF">SAMN06265795_106180</name>
</gene>
<keyword evidence="2" id="KW-1185">Reference proteome</keyword>
<organism evidence="1 2">
    <name type="scientific">Noviherbaspirillum humi</name>
    <dbReference type="NCBI Taxonomy" id="1688639"/>
    <lineage>
        <taxon>Bacteria</taxon>
        <taxon>Pseudomonadati</taxon>
        <taxon>Pseudomonadota</taxon>
        <taxon>Betaproteobacteria</taxon>
        <taxon>Burkholderiales</taxon>
        <taxon>Oxalobacteraceae</taxon>
        <taxon>Noviherbaspirillum</taxon>
    </lineage>
</organism>
<dbReference type="Pfam" id="PF16245">
    <property type="entry name" value="DUF4902"/>
    <property type="match status" value="1"/>
</dbReference>
<dbReference type="EMBL" id="FZOT01000006">
    <property type="protein sequence ID" value="SNS78780.1"/>
    <property type="molecule type" value="Genomic_DNA"/>
</dbReference>
<evidence type="ECO:0000313" key="2">
    <source>
        <dbReference type="Proteomes" id="UP000198284"/>
    </source>
</evidence>
<proteinExistence type="predicted"/>
<dbReference type="AlphaFoldDB" id="A0A239HBP8"/>
<dbReference type="Gene3D" id="3.10.450.610">
    <property type="match status" value="1"/>
</dbReference>
<reference evidence="1 2" key="1">
    <citation type="submission" date="2017-06" db="EMBL/GenBank/DDBJ databases">
        <authorList>
            <person name="Kim H.J."/>
            <person name="Triplett B.A."/>
        </authorList>
    </citation>
    <scope>NUCLEOTIDE SEQUENCE [LARGE SCALE GENOMIC DNA]</scope>
    <source>
        <strain evidence="1 2">U15</strain>
    </source>
</reference>
<accession>A0A239HBP8</accession>